<name>K8PD95_9BRAD</name>
<proteinExistence type="predicted"/>
<feature type="region of interest" description="Disordered" evidence="1">
    <location>
        <begin position="72"/>
        <end position="91"/>
    </location>
</feature>
<comment type="caution">
    <text evidence="2">The sequence shown here is derived from an EMBL/GenBank/DDBJ whole genome shotgun (WGS) entry which is preliminary data.</text>
</comment>
<dbReference type="HOGENOM" id="CLU_1336340_0_0_5"/>
<gene>
    <name evidence="2" type="ORF">HMPREF9695_01492</name>
</gene>
<evidence type="ECO:0000313" key="2">
    <source>
        <dbReference type="EMBL" id="EKS39531.1"/>
    </source>
</evidence>
<dbReference type="AlphaFoldDB" id="K8PD95"/>
<protein>
    <submittedName>
        <fullName evidence="2">Uncharacterized protein</fullName>
    </submittedName>
</protein>
<dbReference type="EMBL" id="AGWX01000002">
    <property type="protein sequence ID" value="EKS39531.1"/>
    <property type="molecule type" value="Genomic_DNA"/>
</dbReference>
<reference evidence="2 3" key="1">
    <citation type="submission" date="2012-04" db="EMBL/GenBank/DDBJ databases">
        <title>The Genome Sequence of Afipia broomeae ATCC 49717.</title>
        <authorList>
            <consortium name="The Broad Institute Genome Sequencing Platform"/>
            <person name="Earl A."/>
            <person name="Ward D."/>
            <person name="Feldgarden M."/>
            <person name="Gevers D."/>
            <person name="Huys G."/>
            <person name="Walker B."/>
            <person name="Young S.K."/>
            <person name="Zeng Q."/>
            <person name="Gargeya S."/>
            <person name="Fitzgerald M."/>
            <person name="Haas B."/>
            <person name="Abouelleil A."/>
            <person name="Alvarado L."/>
            <person name="Arachchi H.M."/>
            <person name="Berlin A."/>
            <person name="Chapman S.B."/>
            <person name="Goldberg J."/>
            <person name="Griggs A."/>
            <person name="Gujja S."/>
            <person name="Hansen M."/>
            <person name="Howarth C."/>
            <person name="Imamovic A."/>
            <person name="Larimer J."/>
            <person name="McCowen C."/>
            <person name="Montmayeur A."/>
            <person name="Murphy C."/>
            <person name="Neiman D."/>
            <person name="Pearson M."/>
            <person name="Priest M."/>
            <person name="Roberts A."/>
            <person name="Saif S."/>
            <person name="Shea T."/>
            <person name="Sisk P."/>
            <person name="Sykes S."/>
            <person name="Wortman J."/>
            <person name="Nusbaum C."/>
            <person name="Birren B."/>
        </authorList>
    </citation>
    <scope>NUCLEOTIDE SEQUENCE [LARGE SCALE GENOMIC DNA]</scope>
    <source>
        <strain evidence="2 3">ATCC 49717</strain>
    </source>
</reference>
<feature type="region of interest" description="Disordered" evidence="1">
    <location>
        <begin position="199"/>
        <end position="218"/>
    </location>
</feature>
<keyword evidence="3" id="KW-1185">Reference proteome</keyword>
<accession>K8PD95</accession>
<evidence type="ECO:0000256" key="1">
    <source>
        <dbReference type="SAM" id="MobiDB-lite"/>
    </source>
</evidence>
<dbReference type="eggNOG" id="ENOG5032M5C">
    <property type="taxonomic scope" value="Bacteria"/>
</dbReference>
<organism evidence="2 3">
    <name type="scientific">Afipia broomeae ATCC 49717</name>
    <dbReference type="NCBI Taxonomy" id="883078"/>
    <lineage>
        <taxon>Bacteria</taxon>
        <taxon>Pseudomonadati</taxon>
        <taxon>Pseudomonadota</taxon>
        <taxon>Alphaproteobacteria</taxon>
        <taxon>Hyphomicrobiales</taxon>
        <taxon>Nitrobacteraceae</taxon>
        <taxon>Afipia</taxon>
    </lineage>
</organism>
<sequence length="237" mass="25827">MAALVQAHPSLIEPAGFGRNASNISEKKNTMVDWTDDRITALSDQDLKNLLVNAERRSVADVADKCKAELEKRNAAKPRKASKPRSELKEFEHSVSEQLAEVGKQMAAKYDLSEETAKAKSEGVKGFKAHRLLDSKGYAKLGGMQRDGSVAIERYISYRRGESTAYLGVFLLKDAPAEDHEFHVIAPQAFLDGGKPVAEIRPTATDKQKQPADSGLSFKDLPSAAEAFDKALAKLAA</sequence>
<dbReference type="PATRIC" id="fig|883078.3.peg.1528"/>
<evidence type="ECO:0000313" key="3">
    <source>
        <dbReference type="Proteomes" id="UP000001096"/>
    </source>
</evidence>
<dbReference type="Proteomes" id="UP000001096">
    <property type="component" value="Unassembled WGS sequence"/>
</dbReference>